<proteinExistence type="predicted"/>
<feature type="transmembrane region" description="Helical" evidence="2">
    <location>
        <begin position="124"/>
        <end position="144"/>
    </location>
</feature>
<keyword evidence="2" id="KW-0812">Transmembrane</keyword>
<feature type="transmembrane region" description="Helical" evidence="2">
    <location>
        <begin position="150"/>
        <end position="168"/>
    </location>
</feature>
<evidence type="ECO:0000313" key="4">
    <source>
        <dbReference type="Proteomes" id="UP001428817"/>
    </source>
</evidence>
<sequence length="219" mass="24244">MRFLRRQSGSGDDAAVDAASTTDEGAEEVADTVGRGVTPGKGRATPKRRDAEGKRRGPAPPPPKTQREAIKLARKNRGTRAERRRESAERRSRMMAGDERALLPRDRGPVKAYVRDLVDSRRHLAGLFMPLAALVFLSLIAQSIPFVQAYTSIFCMAMLASMAIEGVMNGRRVVNKAREHFPNEQISPLGIGWYAFARASQLRKLRVPKPKVRPGDKVD</sequence>
<dbReference type="InterPro" id="IPR021403">
    <property type="entry name" value="DUF3043"/>
</dbReference>
<organism evidence="3 4">
    <name type="scientific">Pseudonocardia eucalypti</name>
    <dbReference type="NCBI Taxonomy" id="648755"/>
    <lineage>
        <taxon>Bacteria</taxon>
        <taxon>Bacillati</taxon>
        <taxon>Actinomycetota</taxon>
        <taxon>Actinomycetes</taxon>
        <taxon>Pseudonocardiales</taxon>
        <taxon>Pseudonocardiaceae</taxon>
        <taxon>Pseudonocardia</taxon>
    </lineage>
</organism>
<reference evidence="4" key="1">
    <citation type="journal article" date="2019" name="Int. J. Syst. Evol. Microbiol.">
        <title>The Global Catalogue of Microorganisms (GCM) 10K type strain sequencing project: providing services to taxonomists for standard genome sequencing and annotation.</title>
        <authorList>
            <consortium name="The Broad Institute Genomics Platform"/>
            <consortium name="The Broad Institute Genome Sequencing Center for Infectious Disease"/>
            <person name="Wu L."/>
            <person name="Ma J."/>
        </authorList>
    </citation>
    <scope>NUCLEOTIDE SEQUENCE [LARGE SCALE GENOMIC DNA]</scope>
    <source>
        <strain evidence="4">JCM 18303</strain>
    </source>
</reference>
<dbReference type="RefSeq" id="WP_185065050.1">
    <property type="nucleotide sequence ID" value="NZ_BAABJP010000051.1"/>
</dbReference>
<keyword evidence="2" id="KW-1133">Transmembrane helix</keyword>
<protein>
    <submittedName>
        <fullName evidence="3">DUF3043 domain-containing protein</fullName>
    </submittedName>
</protein>
<dbReference type="Pfam" id="PF11241">
    <property type="entry name" value="DUF3043"/>
    <property type="match status" value="1"/>
</dbReference>
<comment type="caution">
    <text evidence="3">The sequence shown here is derived from an EMBL/GenBank/DDBJ whole genome shotgun (WGS) entry which is preliminary data.</text>
</comment>
<evidence type="ECO:0000256" key="2">
    <source>
        <dbReference type="SAM" id="Phobius"/>
    </source>
</evidence>
<keyword evidence="2" id="KW-0472">Membrane</keyword>
<feature type="compositionally biased region" description="Low complexity" evidence="1">
    <location>
        <begin position="8"/>
        <end position="23"/>
    </location>
</feature>
<evidence type="ECO:0000313" key="3">
    <source>
        <dbReference type="EMBL" id="GAA5171718.1"/>
    </source>
</evidence>
<accession>A0ABP9R585</accession>
<evidence type="ECO:0000256" key="1">
    <source>
        <dbReference type="SAM" id="MobiDB-lite"/>
    </source>
</evidence>
<keyword evidence="4" id="KW-1185">Reference proteome</keyword>
<name>A0ABP9R585_9PSEU</name>
<gene>
    <name evidence="3" type="ORF">GCM10023321_70590</name>
</gene>
<dbReference type="EMBL" id="BAABJP010000051">
    <property type="protein sequence ID" value="GAA5171718.1"/>
    <property type="molecule type" value="Genomic_DNA"/>
</dbReference>
<feature type="compositionally biased region" description="Basic and acidic residues" evidence="1">
    <location>
        <begin position="79"/>
        <end position="96"/>
    </location>
</feature>
<feature type="region of interest" description="Disordered" evidence="1">
    <location>
        <begin position="1"/>
        <end position="96"/>
    </location>
</feature>
<dbReference type="Proteomes" id="UP001428817">
    <property type="component" value="Unassembled WGS sequence"/>
</dbReference>